<dbReference type="EMBL" id="SNYR01000002">
    <property type="protein sequence ID" value="TDQ63620.1"/>
    <property type="molecule type" value="Genomic_DNA"/>
</dbReference>
<name>A0A4R6VN63_9HYPH</name>
<accession>A0A4R6VN63</accession>
<proteinExistence type="predicted"/>
<protein>
    <submittedName>
        <fullName evidence="1">Uncharacterized protein</fullName>
    </submittedName>
</protein>
<evidence type="ECO:0000313" key="1">
    <source>
        <dbReference type="EMBL" id="TDQ63620.1"/>
    </source>
</evidence>
<keyword evidence="2" id="KW-1185">Reference proteome</keyword>
<comment type="caution">
    <text evidence="1">The sequence shown here is derived from an EMBL/GenBank/DDBJ whole genome shotgun (WGS) entry which is preliminary data.</text>
</comment>
<dbReference type="AlphaFoldDB" id="A0A4R6VN63"/>
<gene>
    <name evidence="1" type="ORF">ATL17_1627</name>
</gene>
<organism evidence="1 2">
    <name type="scientific">Maritalea mobilis</name>
    <dbReference type="NCBI Taxonomy" id="483324"/>
    <lineage>
        <taxon>Bacteria</taxon>
        <taxon>Pseudomonadati</taxon>
        <taxon>Pseudomonadota</taxon>
        <taxon>Alphaproteobacteria</taxon>
        <taxon>Hyphomicrobiales</taxon>
        <taxon>Devosiaceae</taxon>
        <taxon>Maritalea</taxon>
    </lineage>
</organism>
<reference evidence="1 2" key="1">
    <citation type="submission" date="2019-03" db="EMBL/GenBank/DDBJ databases">
        <title>Genomic Encyclopedia of Type Strains, Phase III (KMG-III): the genomes of soil and plant-associated and newly described type strains.</title>
        <authorList>
            <person name="Whitman W."/>
        </authorList>
    </citation>
    <scope>NUCLEOTIDE SEQUENCE [LARGE SCALE GENOMIC DNA]</scope>
    <source>
        <strain evidence="1 2">CGMCC 1.7002</strain>
    </source>
</reference>
<sequence length="67" mass="7573">MRMSEAKPGAIVVRKSDGQVCWVANNTNLMVGDKVESTLWRPREFRHATIDDLPFVTTLPTKEQDNA</sequence>
<evidence type="ECO:0000313" key="2">
    <source>
        <dbReference type="Proteomes" id="UP000295391"/>
    </source>
</evidence>
<dbReference type="Proteomes" id="UP000295391">
    <property type="component" value="Unassembled WGS sequence"/>
</dbReference>